<dbReference type="EMBL" id="JAWCUA010000007">
    <property type="protein sequence ID" value="MDU0112756.1"/>
    <property type="molecule type" value="Genomic_DNA"/>
</dbReference>
<proteinExistence type="predicted"/>
<dbReference type="InterPro" id="IPR001375">
    <property type="entry name" value="Peptidase_S9_cat"/>
</dbReference>
<dbReference type="InterPro" id="IPR011042">
    <property type="entry name" value="6-blade_b-propeller_TolB-like"/>
</dbReference>
<sequence length="646" mass="73905">MFKYSLIFITFFLTLYTSAIQAKKIPLSSFNQMPMVQQPSISPDGKNIAVIINRDDETQVAISPFNNPSQVVPVVGLSGEKYRIESINWANNERVLVTVTQPIKYLFYRLRTTHIYSVKIDGSNTFELSKKQRVKDNLDAYRSSPHLLSILEQDPNHILVTVRDWRDNYYSSVFKVNIVDGTFTKYLPNGLKINSWQVNKSGEILMAMGTDDNEKTDFSYIYIRKNNESDWELAKKREAYKEATFSPVLYEQDTNSIVVISNRELNKNALWRYHISTEEFELLGEAPGNYDIDGSISKFSGDKRNVVGFTYTDNFVQRVYFDEKNEALNQQITSIFSKQGLKAYLYDWDKAANKYIIYGVSDDKPGQFFLFDREKKKISKWFGQYPSLSKEKLSPVKPIEFKAQDGMTLYGYLTMPEGVENPPLILHPHGGPYGVRDTQYFDPFVQLFASRGYAVLQVNYRGSGGFGNEYLASGYSQWGKKMQSDLVDAMNWIKAKDIVDTKNSCIVGASYGGYAALTAGYQTPDLFNCIVSIAGISDMDDQVVQWKYFGYQSYIDNAVNGEENDLDLISPVHYADKFKAPVLLIHGKVDMSVNYRQSEGMFKALKKAKKDVEFKLFDYGTHYLNDATNRKEAMGLMIEFIDEHIN</sequence>
<dbReference type="Pfam" id="PF00326">
    <property type="entry name" value="Peptidase_S9"/>
    <property type="match status" value="1"/>
</dbReference>
<dbReference type="Proteomes" id="UP001257914">
    <property type="component" value="Unassembled WGS sequence"/>
</dbReference>
<gene>
    <name evidence="3" type="ORF">RT723_07035</name>
</gene>
<dbReference type="PANTHER" id="PTHR42776">
    <property type="entry name" value="SERINE PEPTIDASE S9 FAMILY MEMBER"/>
    <property type="match status" value="1"/>
</dbReference>
<evidence type="ECO:0000256" key="1">
    <source>
        <dbReference type="ARBA" id="ARBA00022801"/>
    </source>
</evidence>
<comment type="caution">
    <text evidence="3">The sequence shown here is derived from an EMBL/GenBank/DDBJ whole genome shotgun (WGS) entry which is preliminary data.</text>
</comment>
<dbReference type="PANTHER" id="PTHR42776:SF27">
    <property type="entry name" value="DIPEPTIDYL PEPTIDASE FAMILY MEMBER 6"/>
    <property type="match status" value="1"/>
</dbReference>
<dbReference type="RefSeq" id="WP_315946453.1">
    <property type="nucleotide sequence ID" value="NZ_JAWCUA010000007.1"/>
</dbReference>
<keyword evidence="1" id="KW-0378">Hydrolase</keyword>
<dbReference type="InterPro" id="IPR029058">
    <property type="entry name" value="AB_hydrolase_fold"/>
</dbReference>
<dbReference type="SUPFAM" id="SSF82171">
    <property type="entry name" value="DPP6 N-terminal domain-like"/>
    <property type="match status" value="1"/>
</dbReference>
<accession>A0ABU3QZ95</accession>
<evidence type="ECO:0000259" key="2">
    <source>
        <dbReference type="Pfam" id="PF00326"/>
    </source>
</evidence>
<protein>
    <submittedName>
        <fullName evidence="3">Prolyl oligopeptidase family serine peptidase</fullName>
    </submittedName>
</protein>
<reference evidence="3 4" key="1">
    <citation type="submission" date="2023-10" db="EMBL/GenBank/DDBJ databases">
        <title>Psychrosphaera aquimaarina strain SW33 isolated from seawater.</title>
        <authorList>
            <person name="Bayburt H."/>
            <person name="Kim J.M."/>
            <person name="Choi B.J."/>
            <person name="Jeon C.O."/>
        </authorList>
    </citation>
    <scope>NUCLEOTIDE SEQUENCE [LARGE SCALE GENOMIC DNA]</scope>
    <source>
        <strain evidence="3 4">KCTC 52743</strain>
    </source>
</reference>
<dbReference type="Gene3D" id="2.120.10.30">
    <property type="entry name" value="TolB, C-terminal domain"/>
    <property type="match status" value="1"/>
</dbReference>
<dbReference type="Gene3D" id="3.40.50.1820">
    <property type="entry name" value="alpha/beta hydrolase"/>
    <property type="match status" value="1"/>
</dbReference>
<evidence type="ECO:0000313" key="3">
    <source>
        <dbReference type="EMBL" id="MDU0112756.1"/>
    </source>
</evidence>
<name>A0ABU3QZ95_9GAMM</name>
<evidence type="ECO:0000313" key="4">
    <source>
        <dbReference type="Proteomes" id="UP001257914"/>
    </source>
</evidence>
<keyword evidence="4" id="KW-1185">Reference proteome</keyword>
<feature type="domain" description="Peptidase S9 prolyl oligopeptidase catalytic" evidence="2">
    <location>
        <begin position="442"/>
        <end position="646"/>
    </location>
</feature>
<organism evidence="3 4">
    <name type="scientific">Psychrosphaera aquimarina</name>
    <dbReference type="NCBI Taxonomy" id="2044854"/>
    <lineage>
        <taxon>Bacteria</taxon>
        <taxon>Pseudomonadati</taxon>
        <taxon>Pseudomonadota</taxon>
        <taxon>Gammaproteobacteria</taxon>
        <taxon>Alteromonadales</taxon>
        <taxon>Pseudoalteromonadaceae</taxon>
        <taxon>Psychrosphaera</taxon>
    </lineage>
</organism>
<dbReference type="SUPFAM" id="SSF53474">
    <property type="entry name" value="alpha/beta-Hydrolases"/>
    <property type="match status" value="1"/>
</dbReference>